<protein>
    <submittedName>
        <fullName evidence="2">Unannotated protein</fullName>
    </submittedName>
</protein>
<dbReference type="AlphaFoldDB" id="A0A6J7R8K6"/>
<sequence length="50" mass="5182">MSSVAMVSSVATVSSVAEESESLPQAAAKRPKANTAAATRTVDLRNVFPF</sequence>
<gene>
    <name evidence="2" type="ORF">UFOPK4098_01084</name>
</gene>
<organism evidence="2">
    <name type="scientific">freshwater metagenome</name>
    <dbReference type="NCBI Taxonomy" id="449393"/>
    <lineage>
        <taxon>unclassified sequences</taxon>
        <taxon>metagenomes</taxon>
        <taxon>ecological metagenomes</taxon>
    </lineage>
</organism>
<evidence type="ECO:0000313" key="2">
    <source>
        <dbReference type="EMBL" id="CAB5025037.1"/>
    </source>
</evidence>
<name>A0A6J7R8K6_9ZZZZ</name>
<evidence type="ECO:0000256" key="1">
    <source>
        <dbReference type="SAM" id="MobiDB-lite"/>
    </source>
</evidence>
<accession>A0A6J7R8K6</accession>
<reference evidence="2" key="1">
    <citation type="submission" date="2020-05" db="EMBL/GenBank/DDBJ databases">
        <authorList>
            <person name="Chiriac C."/>
            <person name="Salcher M."/>
            <person name="Ghai R."/>
            <person name="Kavagutti S V."/>
        </authorList>
    </citation>
    <scope>NUCLEOTIDE SEQUENCE</scope>
</reference>
<proteinExistence type="predicted"/>
<feature type="region of interest" description="Disordered" evidence="1">
    <location>
        <begin position="14"/>
        <end position="36"/>
    </location>
</feature>
<dbReference type="EMBL" id="CAFBPN010000061">
    <property type="protein sequence ID" value="CAB5025037.1"/>
    <property type="molecule type" value="Genomic_DNA"/>
</dbReference>